<sequence>MGTSIDDIIARGQLHALFQPIVAMDSGQIMGYEGLVRGPSDSQWHAPQKLLAEAARLGRLFDLDILCRRVILQRYAELGLGRRLFLNINPDVLTDRNAVRGMTLQALQETGIAPEQVVIELTEQQPIADYGIMREAVNHYRNMGFSIALDDLGAGYSSLRHWSELAPDYVKIDMHFVQNVHNDEIKRHFLHSIREIAHSLGTRLIAEGIETEAEYEVIRALEIPCGQGYYFARPAADPPRSLHFLRGQAGGFPVSRSPFRHAMAGELARRNPVATPDQTLGDTVARFQAASDLRCLPVLEDGRPVGVVRRSEILTLYSQRFTRELHDRSPLRFFMKRDPLVVPEDQPLEEVSARITHKATGEEEFLIVSATDGRFLGVGWLLELLHRITDLQVRYARYANPLTQLPGNVPIGEHLDRLLQEGRPFTVAYCDLDHFKPFNDHYGYARGDRVIRALGDLLRAVPREPDDFIGHVGGDDFILVLTGPDWARQCRSLLGAFEARVPGFYDDRDRLAGGIATRDRQGRQAFFPLLSLSIGVVPVQPGAFESHLEIAQRAGEVKGQAKAQPGNSLFVDRRSAAAGDLDAFFPALQPGHAGSLLSGSL</sequence>
<dbReference type="PROSITE" id="PS50887">
    <property type="entry name" value="GGDEF"/>
    <property type="match status" value="1"/>
</dbReference>
<dbReference type="InterPro" id="IPR029787">
    <property type="entry name" value="Nucleotide_cyclase"/>
</dbReference>
<dbReference type="STRING" id="195064.SAMN05421721_11031"/>
<dbReference type="PROSITE" id="PS51371">
    <property type="entry name" value="CBS"/>
    <property type="match status" value="1"/>
</dbReference>
<dbReference type="SUPFAM" id="SSF54631">
    <property type="entry name" value="CBS-domain pair"/>
    <property type="match status" value="1"/>
</dbReference>
<dbReference type="InterPro" id="IPR043128">
    <property type="entry name" value="Rev_trsase/Diguanyl_cyclase"/>
</dbReference>
<dbReference type="RefSeq" id="WP_244887913.1">
    <property type="nucleotide sequence ID" value="NZ_FOUO01000010.1"/>
</dbReference>
<keyword evidence="6" id="KW-1185">Reference proteome</keyword>
<dbReference type="Gene3D" id="3.10.580.10">
    <property type="entry name" value="CBS-domain"/>
    <property type="match status" value="1"/>
</dbReference>
<dbReference type="SMART" id="SM00267">
    <property type="entry name" value="GGDEF"/>
    <property type="match status" value="1"/>
</dbReference>
<dbReference type="SUPFAM" id="SSF55073">
    <property type="entry name" value="Nucleotide cyclase"/>
    <property type="match status" value="1"/>
</dbReference>
<dbReference type="InterPro" id="IPR000644">
    <property type="entry name" value="CBS_dom"/>
</dbReference>
<dbReference type="PANTHER" id="PTHR33121:SF76">
    <property type="entry name" value="SIGNALING PROTEIN"/>
    <property type="match status" value="1"/>
</dbReference>
<dbReference type="InterPro" id="IPR046342">
    <property type="entry name" value="CBS_dom_sf"/>
</dbReference>
<evidence type="ECO:0000256" key="1">
    <source>
        <dbReference type="PROSITE-ProRule" id="PRU00703"/>
    </source>
</evidence>
<dbReference type="InterPro" id="IPR050706">
    <property type="entry name" value="Cyclic-di-GMP_PDE-like"/>
</dbReference>
<accession>A0A1I4RWE6</accession>
<dbReference type="Proteomes" id="UP000199556">
    <property type="component" value="Unassembled WGS sequence"/>
</dbReference>
<name>A0A1I4RWE6_ECTMO</name>
<feature type="domain" description="GGDEF" evidence="3">
    <location>
        <begin position="423"/>
        <end position="574"/>
    </location>
</feature>
<dbReference type="Pfam" id="PF00563">
    <property type="entry name" value="EAL"/>
    <property type="match status" value="1"/>
</dbReference>
<keyword evidence="1" id="KW-0129">CBS domain</keyword>
<dbReference type="EMBL" id="FOUO01000010">
    <property type="protein sequence ID" value="SFM56509.1"/>
    <property type="molecule type" value="Genomic_DNA"/>
</dbReference>
<organism evidence="5 6">
    <name type="scientific">Ectothiorhodospira mobilis</name>
    <dbReference type="NCBI Taxonomy" id="195064"/>
    <lineage>
        <taxon>Bacteria</taxon>
        <taxon>Pseudomonadati</taxon>
        <taxon>Pseudomonadota</taxon>
        <taxon>Gammaproteobacteria</taxon>
        <taxon>Chromatiales</taxon>
        <taxon>Ectothiorhodospiraceae</taxon>
        <taxon>Ectothiorhodospira</taxon>
    </lineage>
</organism>
<dbReference type="PROSITE" id="PS50883">
    <property type="entry name" value="EAL"/>
    <property type="match status" value="1"/>
</dbReference>
<dbReference type="InterPro" id="IPR001633">
    <property type="entry name" value="EAL_dom"/>
</dbReference>
<feature type="domain" description="CBS" evidence="4">
    <location>
        <begin position="267"/>
        <end position="325"/>
    </location>
</feature>
<dbReference type="Pfam" id="PF00990">
    <property type="entry name" value="GGDEF"/>
    <property type="match status" value="1"/>
</dbReference>
<protein>
    <submittedName>
        <fullName evidence="5">Diguanylate cyclase/phosphodiesterase</fullName>
    </submittedName>
</protein>
<dbReference type="CDD" id="cd01949">
    <property type="entry name" value="GGDEF"/>
    <property type="match status" value="1"/>
</dbReference>
<reference evidence="5 6" key="1">
    <citation type="submission" date="2016-10" db="EMBL/GenBank/DDBJ databases">
        <authorList>
            <person name="de Groot N.N."/>
        </authorList>
    </citation>
    <scope>NUCLEOTIDE SEQUENCE [LARGE SCALE GENOMIC DNA]</scope>
    <source>
        <strain evidence="5 6">DSM 4180</strain>
    </source>
</reference>
<dbReference type="NCBIfam" id="TIGR00254">
    <property type="entry name" value="GGDEF"/>
    <property type="match status" value="1"/>
</dbReference>
<evidence type="ECO:0000313" key="5">
    <source>
        <dbReference type="EMBL" id="SFM56509.1"/>
    </source>
</evidence>
<gene>
    <name evidence="5" type="ORF">SAMN05421721_11031</name>
</gene>
<evidence type="ECO:0000313" key="6">
    <source>
        <dbReference type="Proteomes" id="UP000199556"/>
    </source>
</evidence>
<feature type="domain" description="EAL" evidence="2">
    <location>
        <begin position="1"/>
        <end position="248"/>
    </location>
</feature>
<dbReference type="AlphaFoldDB" id="A0A1I4RWE6"/>
<evidence type="ECO:0000259" key="2">
    <source>
        <dbReference type="PROSITE" id="PS50883"/>
    </source>
</evidence>
<dbReference type="GO" id="GO:0071111">
    <property type="term" value="F:cyclic-guanylate-specific phosphodiesterase activity"/>
    <property type="evidence" value="ECO:0007669"/>
    <property type="project" value="InterPro"/>
</dbReference>
<dbReference type="PANTHER" id="PTHR33121">
    <property type="entry name" value="CYCLIC DI-GMP PHOSPHODIESTERASE PDEF"/>
    <property type="match status" value="1"/>
</dbReference>
<dbReference type="Pfam" id="PF00571">
    <property type="entry name" value="CBS"/>
    <property type="match status" value="1"/>
</dbReference>
<dbReference type="SUPFAM" id="SSF141868">
    <property type="entry name" value="EAL domain-like"/>
    <property type="match status" value="1"/>
</dbReference>
<dbReference type="SMART" id="SM00052">
    <property type="entry name" value="EAL"/>
    <property type="match status" value="1"/>
</dbReference>
<evidence type="ECO:0000259" key="4">
    <source>
        <dbReference type="PROSITE" id="PS51371"/>
    </source>
</evidence>
<evidence type="ECO:0000259" key="3">
    <source>
        <dbReference type="PROSITE" id="PS50887"/>
    </source>
</evidence>
<dbReference type="InterPro" id="IPR035919">
    <property type="entry name" value="EAL_sf"/>
</dbReference>
<dbReference type="InterPro" id="IPR000160">
    <property type="entry name" value="GGDEF_dom"/>
</dbReference>
<proteinExistence type="predicted"/>
<dbReference type="CDD" id="cd01948">
    <property type="entry name" value="EAL"/>
    <property type="match status" value="1"/>
</dbReference>
<dbReference type="Gene3D" id="3.30.70.270">
    <property type="match status" value="1"/>
</dbReference>
<dbReference type="Gene3D" id="3.20.20.450">
    <property type="entry name" value="EAL domain"/>
    <property type="match status" value="1"/>
</dbReference>